<evidence type="ECO:0000256" key="2">
    <source>
        <dbReference type="ARBA" id="ARBA00022448"/>
    </source>
</evidence>
<protein>
    <submittedName>
        <fullName evidence="15">TonB-dependent receptor</fullName>
    </submittedName>
</protein>
<keyword evidence="5 12" id="KW-0732">Signal</keyword>
<accession>A0AA49GGJ4</accession>
<dbReference type="AlphaFoldDB" id="A0AA49GGJ4"/>
<dbReference type="Gene3D" id="2.40.170.20">
    <property type="entry name" value="TonB-dependent receptor, beta-barrel domain"/>
    <property type="match status" value="1"/>
</dbReference>
<name>A0AA49GGJ4_9BACT</name>
<keyword evidence="4 10" id="KW-0812">Transmembrane</keyword>
<gene>
    <name evidence="15" type="ORF">K4G66_17800</name>
</gene>
<dbReference type="InterPro" id="IPR000531">
    <property type="entry name" value="Beta-barrel_TonB"/>
</dbReference>
<organism evidence="15">
    <name type="scientific">Roseihalotalea indica</name>
    <dbReference type="NCBI Taxonomy" id="2867963"/>
    <lineage>
        <taxon>Bacteria</taxon>
        <taxon>Pseudomonadati</taxon>
        <taxon>Bacteroidota</taxon>
        <taxon>Cytophagia</taxon>
        <taxon>Cytophagales</taxon>
        <taxon>Catalimonadaceae</taxon>
        <taxon>Roseihalotalea</taxon>
    </lineage>
</organism>
<dbReference type="GO" id="GO:0044718">
    <property type="term" value="P:siderophore transmembrane transport"/>
    <property type="evidence" value="ECO:0007669"/>
    <property type="project" value="TreeGrafter"/>
</dbReference>
<evidence type="ECO:0000259" key="13">
    <source>
        <dbReference type="Pfam" id="PF00593"/>
    </source>
</evidence>
<evidence type="ECO:0000256" key="3">
    <source>
        <dbReference type="ARBA" id="ARBA00022452"/>
    </source>
</evidence>
<evidence type="ECO:0000256" key="7">
    <source>
        <dbReference type="ARBA" id="ARBA00023136"/>
    </source>
</evidence>
<feature type="domain" description="TonB-dependent receptor plug" evidence="14">
    <location>
        <begin position="45"/>
        <end position="150"/>
    </location>
</feature>
<evidence type="ECO:0000256" key="11">
    <source>
        <dbReference type="RuleBase" id="RU003357"/>
    </source>
</evidence>
<reference evidence="15" key="1">
    <citation type="journal article" date="2023" name="Comput. Struct. Biotechnol. J.">
        <title>Discovery of a novel marine Bacteroidetes with a rich repertoire of carbohydrate-active enzymes.</title>
        <authorList>
            <person name="Chen B."/>
            <person name="Liu G."/>
            <person name="Chen Q."/>
            <person name="Wang H."/>
            <person name="Liu L."/>
            <person name="Tang K."/>
        </authorList>
    </citation>
    <scope>NUCLEOTIDE SEQUENCE</scope>
    <source>
        <strain evidence="15">TK19036</strain>
    </source>
</reference>
<evidence type="ECO:0000256" key="4">
    <source>
        <dbReference type="ARBA" id="ARBA00022692"/>
    </source>
</evidence>
<dbReference type="SUPFAM" id="SSF56935">
    <property type="entry name" value="Porins"/>
    <property type="match status" value="1"/>
</dbReference>
<evidence type="ECO:0000256" key="12">
    <source>
        <dbReference type="SAM" id="SignalP"/>
    </source>
</evidence>
<evidence type="ECO:0000256" key="6">
    <source>
        <dbReference type="ARBA" id="ARBA00023077"/>
    </source>
</evidence>
<evidence type="ECO:0000256" key="8">
    <source>
        <dbReference type="ARBA" id="ARBA00023170"/>
    </source>
</evidence>
<keyword evidence="6 11" id="KW-0798">TonB box</keyword>
<dbReference type="PANTHER" id="PTHR30069:SF29">
    <property type="entry name" value="HEMOGLOBIN AND HEMOGLOBIN-HAPTOGLOBIN-BINDING PROTEIN 1-RELATED"/>
    <property type="match status" value="1"/>
</dbReference>
<keyword evidence="8 15" id="KW-0675">Receptor</keyword>
<dbReference type="GO" id="GO:0009279">
    <property type="term" value="C:cell outer membrane"/>
    <property type="evidence" value="ECO:0007669"/>
    <property type="project" value="UniProtKB-SubCell"/>
</dbReference>
<dbReference type="GO" id="GO:0015344">
    <property type="term" value="F:siderophore uptake transmembrane transporter activity"/>
    <property type="evidence" value="ECO:0007669"/>
    <property type="project" value="TreeGrafter"/>
</dbReference>
<dbReference type="Gene3D" id="2.170.130.10">
    <property type="entry name" value="TonB-dependent receptor, plug domain"/>
    <property type="match status" value="1"/>
</dbReference>
<evidence type="ECO:0000259" key="14">
    <source>
        <dbReference type="Pfam" id="PF07715"/>
    </source>
</evidence>
<dbReference type="InterPro" id="IPR039426">
    <property type="entry name" value="TonB-dep_rcpt-like"/>
</dbReference>
<feature type="signal peptide" evidence="12">
    <location>
        <begin position="1"/>
        <end position="21"/>
    </location>
</feature>
<keyword evidence="9 10" id="KW-0998">Cell outer membrane</keyword>
<dbReference type="EMBL" id="CP120682">
    <property type="protein sequence ID" value="WKN34235.1"/>
    <property type="molecule type" value="Genomic_DNA"/>
</dbReference>
<comment type="subcellular location">
    <subcellularLocation>
        <location evidence="1 10">Cell outer membrane</location>
        <topology evidence="1 10">Multi-pass membrane protein</topology>
    </subcellularLocation>
</comment>
<evidence type="ECO:0000313" key="15">
    <source>
        <dbReference type="EMBL" id="WKN34235.1"/>
    </source>
</evidence>
<dbReference type="Pfam" id="PF07715">
    <property type="entry name" value="Plug"/>
    <property type="match status" value="1"/>
</dbReference>
<dbReference type="PROSITE" id="PS52016">
    <property type="entry name" value="TONB_DEPENDENT_REC_3"/>
    <property type="match status" value="1"/>
</dbReference>
<keyword evidence="2 10" id="KW-0813">Transport</keyword>
<keyword evidence="3 10" id="KW-1134">Transmembrane beta strand</keyword>
<proteinExistence type="inferred from homology"/>
<dbReference type="Pfam" id="PF00593">
    <property type="entry name" value="TonB_dep_Rec_b-barrel"/>
    <property type="match status" value="1"/>
</dbReference>
<evidence type="ECO:0000256" key="1">
    <source>
        <dbReference type="ARBA" id="ARBA00004571"/>
    </source>
</evidence>
<feature type="domain" description="TonB-dependent receptor-like beta-barrel" evidence="13">
    <location>
        <begin position="201"/>
        <end position="585"/>
    </location>
</feature>
<evidence type="ECO:0000256" key="9">
    <source>
        <dbReference type="ARBA" id="ARBA00023237"/>
    </source>
</evidence>
<comment type="similarity">
    <text evidence="10 11">Belongs to the TonB-dependent receptor family.</text>
</comment>
<evidence type="ECO:0000256" key="5">
    <source>
        <dbReference type="ARBA" id="ARBA00022729"/>
    </source>
</evidence>
<reference evidence="15" key="2">
    <citation type="journal article" date="2024" name="Antonie Van Leeuwenhoek">
        <title>Roseihalotalea indica gen. nov., sp. nov., a halophilic Bacteroidetes from mesopelagic Southwest Indian Ocean with higher carbohydrate metabolic potential.</title>
        <authorList>
            <person name="Chen B."/>
            <person name="Zhang M."/>
            <person name="Lin D."/>
            <person name="Ye J."/>
            <person name="Tang K."/>
        </authorList>
    </citation>
    <scope>NUCLEOTIDE SEQUENCE</scope>
    <source>
        <strain evidence="15">TK19036</strain>
    </source>
</reference>
<dbReference type="InterPro" id="IPR036942">
    <property type="entry name" value="Beta-barrel_TonB_sf"/>
</dbReference>
<keyword evidence="7 10" id="KW-0472">Membrane</keyword>
<feature type="chain" id="PRO_5041403769" evidence="12">
    <location>
        <begin position="22"/>
        <end position="613"/>
    </location>
</feature>
<dbReference type="InterPro" id="IPR037066">
    <property type="entry name" value="Plug_dom_sf"/>
</dbReference>
<dbReference type="PANTHER" id="PTHR30069">
    <property type="entry name" value="TONB-DEPENDENT OUTER MEMBRANE RECEPTOR"/>
    <property type="match status" value="1"/>
</dbReference>
<evidence type="ECO:0000256" key="10">
    <source>
        <dbReference type="PROSITE-ProRule" id="PRU01360"/>
    </source>
</evidence>
<dbReference type="InterPro" id="IPR012910">
    <property type="entry name" value="Plug_dom"/>
</dbReference>
<sequence>MKKYLLLGIAFIIHISLIAQQDSTRTIQLADVVISENRMQTPFSESARSIHLITRETIETTPAQSVNELLSYVPGVDIRQRGPAGVQADLRIRGGTFEQVLVLINGVKVSDPQTGHHLLNLPLDRNNIERIEVLKGPGARVYGQNAFAGAINIVTKVPEKKLVNAGAYGGAFNTFGGHAGIALPGKVYGQYISASHDRSDGYRSNSDYQTTNLFYQSYTKLKGGTINLLGGHTLRDFGATGFYVPESEEYEEARTSLVSVDYDTKIQQWSLRPRLYWRRNHDDYIYIRSNPSAFMNVHTTHVGGAEVNATRHNAWGLTGLGVEFRHERIDSDNFSGGTQSSALGKRQRSIFGFFAEHRFYFFDRLDVTPGLYANWYSDYGWNFFPGLDASYDISNEWKAFANMGRSFRIPTYTDLYYAGPNNIGNDQLQPEKAWTYEGGLKYFGQHIWGQVNYFYRDGSQLIDWVRSNADQPWQPQNFYNVATQGVETEISGQFAKESWVKTASISYTYLTADLGNTEGVESRYALDHLNHQFIASLSHRIWDNIYHSVRLRYLNRMTQADYWVLDNRLYYQAPNWSAFVEATNLTDTKYTEAGYVPMPGRWLRLGFNVTLPY</sequence>